<accession>A0AAW1UY10</accession>
<evidence type="ECO:0000313" key="3">
    <source>
        <dbReference type="Proteomes" id="UP001431783"/>
    </source>
</evidence>
<sequence length="50" mass="5511">GKLWLSGSPVTPTSQGMNKSTDWQKKGKFLSVTITESCPPLRRKYGKTGK</sequence>
<feature type="compositionally biased region" description="Polar residues" evidence="1">
    <location>
        <begin position="8"/>
        <end position="21"/>
    </location>
</feature>
<feature type="region of interest" description="Disordered" evidence="1">
    <location>
        <begin position="1"/>
        <end position="23"/>
    </location>
</feature>
<proteinExistence type="predicted"/>
<reference evidence="2 3" key="1">
    <citation type="submission" date="2023-03" db="EMBL/GenBank/DDBJ databases">
        <title>Genome insight into feeding habits of ladybird beetles.</title>
        <authorList>
            <person name="Li H.-S."/>
            <person name="Huang Y.-H."/>
            <person name="Pang H."/>
        </authorList>
    </citation>
    <scope>NUCLEOTIDE SEQUENCE [LARGE SCALE GENOMIC DNA]</scope>
    <source>
        <strain evidence="2">SYSU_2023b</strain>
        <tissue evidence="2">Whole body</tissue>
    </source>
</reference>
<dbReference type="AlphaFoldDB" id="A0AAW1UY10"/>
<protein>
    <submittedName>
        <fullName evidence="2">Uncharacterized protein</fullName>
    </submittedName>
</protein>
<feature type="non-terminal residue" evidence="2">
    <location>
        <position position="1"/>
    </location>
</feature>
<dbReference type="Proteomes" id="UP001431783">
    <property type="component" value="Unassembled WGS sequence"/>
</dbReference>
<comment type="caution">
    <text evidence="2">The sequence shown here is derived from an EMBL/GenBank/DDBJ whole genome shotgun (WGS) entry which is preliminary data.</text>
</comment>
<organism evidence="2 3">
    <name type="scientific">Henosepilachna vigintioctopunctata</name>
    <dbReference type="NCBI Taxonomy" id="420089"/>
    <lineage>
        <taxon>Eukaryota</taxon>
        <taxon>Metazoa</taxon>
        <taxon>Ecdysozoa</taxon>
        <taxon>Arthropoda</taxon>
        <taxon>Hexapoda</taxon>
        <taxon>Insecta</taxon>
        <taxon>Pterygota</taxon>
        <taxon>Neoptera</taxon>
        <taxon>Endopterygota</taxon>
        <taxon>Coleoptera</taxon>
        <taxon>Polyphaga</taxon>
        <taxon>Cucujiformia</taxon>
        <taxon>Coccinelloidea</taxon>
        <taxon>Coccinellidae</taxon>
        <taxon>Epilachninae</taxon>
        <taxon>Epilachnini</taxon>
        <taxon>Henosepilachna</taxon>
    </lineage>
</organism>
<gene>
    <name evidence="2" type="ORF">WA026_013850</name>
</gene>
<evidence type="ECO:0000256" key="1">
    <source>
        <dbReference type="SAM" id="MobiDB-lite"/>
    </source>
</evidence>
<dbReference type="EMBL" id="JARQZJ010000097">
    <property type="protein sequence ID" value="KAK9885973.1"/>
    <property type="molecule type" value="Genomic_DNA"/>
</dbReference>
<keyword evidence="3" id="KW-1185">Reference proteome</keyword>
<evidence type="ECO:0000313" key="2">
    <source>
        <dbReference type="EMBL" id="KAK9885973.1"/>
    </source>
</evidence>
<name>A0AAW1UY10_9CUCU</name>